<evidence type="ECO:0000313" key="2">
    <source>
        <dbReference type="EMBL" id="CAH2312791.1"/>
    </source>
</evidence>
<dbReference type="EMBL" id="OW240919">
    <property type="protein sequence ID" value="CAH2312791.1"/>
    <property type="molecule type" value="Genomic_DNA"/>
</dbReference>
<evidence type="ECO:0000256" key="1">
    <source>
        <dbReference type="SAM" id="MobiDB-lite"/>
    </source>
</evidence>
<dbReference type="Proteomes" id="UP001295444">
    <property type="component" value="Chromosome 08"/>
</dbReference>
<name>A0AAD1WL92_PELCU</name>
<organism evidence="2 3">
    <name type="scientific">Pelobates cultripes</name>
    <name type="common">Western spadefoot toad</name>
    <dbReference type="NCBI Taxonomy" id="61616"/>
    <lineage>
        <taxon>Eukaryota</taxon>
        <taxon>Metazoa</taxon>
        <taxon>Chordata</taxon>
        <taxon>Craniata</taxon>
        <taxon>Vertebrata</taxon>
        <taxon>Euteleostomi</taxon>
        <taxon>Amphibia</taxon>
        <taxon>Batrachia</taxon>
        <taxon>Anura</taxon>
        <taxon>Pelobatoidea</taxon>
        <taxon>Pelobatidae</taxon>
        <taxon>Pelobates</taxon>
    </lineage>
</organism>
<dbReference type="AlphaFoldDB" id="A0AAD1WL92"/>
<feature type="region of interest" description="Disordered" evidence="1">
    <location>
        <begin position="1"/>
        <end position="88"/>
    </location>
</feature>
<evidence type="ECO:0000313" key="3">
    <source>
        <dbReference type="Proteomes" id="UP001295444"/>
    </source>
</evidence>
<sequence>MTMYNAGHRRKPAIQVGDGLALLRSGGDRPDRWGKSFGGYEAGTGEKNQEERKGKGGRGGGGTESQIKRPNVQCMLNLDTPQERRSAD</sequence>
<gene>
    <name evidence="2" type="ORF">PECUL_23A010090</name>
</gene>
<protein>
    <submittedName>
        <fullName evidence="2">Uncharacterized protein</fullName>
    </submittedName>
</protein>
<keyword evidence="3" id="KW-1185">Reference proteome</keyword>
<proteinExistence type="predicted"/>
<reference evidence="2" key="1">
    <citation type="submission" date="2022-03" db="EMBL/GenBank/DDBJ databases">
        <authorList>
            <person name="Alioto T."/>
            <person name="Alioto T."/>
            <person name="Gomez Garrido J."/>
        </authorList>
    </citation>
    <scope>NUCLEOTIDE SEQUENCE</scope>
</reference>
<accession>A0AAD1WL92</accession>